<keyword evidence="2" id="KW-0472">Membrane</keyword>
<dbReference type="Proteomes" id="UP000021369">
    <property type="component" value="Unassembled WGS sequence"/>
</dbReference>
<sequence>METVKNLISFLACLALSVGLGYMISGSGGIFIAVLLIMALITSLLMLALSHTSIDISMGLSGNIVNKGDKLTARLDFNKKFFFPSTFIEVTLSVTPNIEGGDGSLAYRFICTGLRGDSIEIPLKAILCGGAEVSVDSISFTDYLGLFSMKKKTLPEKCKVKILPRIPDTGSQNEVLRSVSQNISFDDSDEESNETSSALTGVPGYEHRSYVPGDPLKRVNWKLSSKKDQLMVRLDEKVTSSSQIFRMDLPTSPTPDLISYTMMDITIEGSLAMLSMLIRSGYESEYNYFIDGKWEMAEIADEASLIQLQERLAGIMPYPDENRMVDHEINEKGKAMICFTSCTGQMTAQLTELMENCEGTLVVVKESGLGAVRNDMWTVSREFEFEKLT</sequence>
<evidence type="ECO:0000256" key="2">
    <source>
        <dbReference type="SAM" id="Phobius"/>
    </source>
</evidence>
<dbReference type="AlphaFoldDB" id="A0A011VU63"/>
<organism evidence="3 4">
    <name type="scientific">Ruminococcus albus SY3</name>
    <dbReference type="NCBI Taxonomy" id="1341156"/>
    <lineage>
        <taxon>Bacteria</taxon>
        <taxon>Bacillati</taxon>
        <taxon>Bacillota</taxon>
        <taxon>Clostridia</taxon>
        <taxon>Eubacteriales</taxon>
        <taxon>Oscillospiraceae</taxon>
        <taxon>Ruminococcus</taxon>
    </lineage>
</organism>
<protein>
    <submittedName>
        <fullName evidence="3">Uncharacterized protein</fullName>
    </submittedName>
</protein>
<keyword evidence="2" id="KW-1133">Transmembrane helix</keyword>
<gene>
    <name evidence="3" type="ORF">RASY3_17855</name>
</gene>
<comment type="caution">
    <text evidence="3">The sequence shown here is derived from an EMBL/GenBank/DDBJ whole genome shotgun (WGS) entry which is preliminary data.</text>
</comment>
<dbReference type="PATRIC" id="fig|1341156.4.peg.3172"/>
<feature type="transmembrane region" description="Helical" evidence="2">
    <location>
        <begin position="7"/>
        <end position="24"/>
    </location>
</feature>
<name>A0A011VU63_RUMAL</name>
<feature type="transmembrane region" description="Helical" evidence="2">
    <location>
        <begin position="30"/>
        <end position="49"/>
    </location>
</feature>
<feature type="region of interest" description="Disordered" evidence="1">
    <location>
        <begin position="184"/>
        <end position="206"/>
    </location>
</feature>
<keyword evidence="2" id="KW-0812">Transmembrane</keyword>
<keyword evidence="4" id="KW-1185">Reference proteome</keyword>
<reference evidence="3 4" key="1">
    <citation type="submission" date="2013-06" db="EMBL/GenBank/DDBJ databases">
        <title>Rumen cellulosomics: divergent fiber-degrading strategies revealed by comparative genome-wide analysis of six Ruminococcal strains.</title>
        <authorList>
            <person name="Dassa B."/>
            <person name="Borovok I."/>
            <person name="Lamed R."/>
            <person name="Flint H."/>
            <person name="Yeoman C.J."/>
            <person name="White B."/>
            <person name="Bayer E.A."/>
        </authorList>
    </citation>
    <scope>NUCLEOTIDE SEQUENCE [LARGE SCALE GENOMIC DNA]</scope>
    <source>
        <strain evidence="3 4">SY3</strain>
    </source>
</reference>
<accession>A0A011VU63</accession>
<dbReference type="OrthoDB" id="9778037at2"/>
<dbReference type="EMBL" id="JEOB01000004">
    <property type="protein sequence ID" value="EXM38148.1"/>
    <property type="molecule type" value="Genomic_DNA"/>
</dbReference>
<evidence type="ECO:0000256" key="1">
    <source>
        <dbReference type="SAM" id="MobiDB-lite"/>
    </source>
</evidence>
<proteinExistence type="predicted"/>
<dbReference type="PANTHER" id="PTHR34351">
    <property type="entry name" value="SLR1927 PROTEIN-RELATED"/>
    <property type="match status" value="1"/>
</dbReference>
<evidence type="ECO:0000313" key="3">
    <source>
        <dbReference type="EMBL" id="EXM38148.1"/>
    </source>
</evidence>
<dbReference type="RefSeq" id="WP_037290380.1">
    <property type="nucleotide sequence ID" value="NZ_JEOB01000004.1"/>
</dbReference>
<evidence type="ECO:0000313" key="4">
    <source>
        <dbReference type="Proteomes" id="UP000021369"/>
    </source>
</evidence>